<dbReference type="AlphaFoldDB" id="A0A445GY78"/>
<gene>
    <name evidence="1" type="ORF">D0Y65_042012</name>
</gene>
<protein>
    <submittedName>
        <fullName evidence="1">Uncharacterized protein</fullName>
    </submittedName>
</protein>
<dbReference type="Pfam" id="PF05340">
    <property type="entry name" value="DUF740"/>
    <property type="match status" value="1"/>
</dbReference>
<sequence length="147" mass="16546">MLFDFNELCASWDSYLMARTTLSFATVPMVQVLKIDSLIHVEELKYEDTLTLNLNPDPYPNLPGGSAQTKEYYSNSSLRKRKSLDRSSSIRRIVGVVAKMDELKVVANVGVGANAIARVTSDAFADYCVWHFRDLNKISIITKNTLH</sequence>
<dbReference type="GO" id="GO:0005886">
    <property type="term" value="C:plasma membrane"/>
    <property type="evidence" value="ECO:0007669"/>
    <property type="project" value="TreeGrafter"/>
</dbReference>
<dbReference type="Proteomes" id="UP000289340">
    <property type="component" value="Chromosome 15"/>
</dbReference>
<organism evidence="1 2">
    <name type="scientific">Glycine soja</name>
    <name type="common">Wild soybean</name>
    <dbReference type="NCBI Taxonomy" id="3848"/>
    <lineage>
        <taxon>Eukaryota</taxon>
        <taxon>Viridiplantae</taxon>
        <taxon>Streptophyta</taxon>
        <taxon>Embryophyta</taxon>
        <taxon>Tracheophyta</taxon>
        <taxon>Spermatophyta</taxon>
        <taxon>Magnoliopsida</taxon>
        <taxon>eudicotyledons</taxon>
        <taxon>Gunneridae</taxon>
        <taxon>Pentapetalae</taxon>
        <taxon>rosids</taxon>
        <taxon>fabids</taxon>
        <taxon>Fabales</taxon>
        <taxon>Fabaceae</taxon>
        <taxon>Papilionoideae</taxon>
        <taxon>50 kb inversion clade</taxon>
        <taxon>NPAAA clade</taxon>
        <taxon>indigoferoid/millettioid clade</taxon>
        <taxon>Phaseoleae</taxon>
        <taxon>Glycine</taxon>
        <taxon>Glycine subgen. Soja</taxon>
    </lineage>
</organism>
<reference evidence="1 2" key="1">
    <citation type="submission" date="2018-09" db="EMBL/GenBank/DDBJ databases">
        <title>A high-quality reference genome of wild soybean provides a powerful tool to mine soybean genomes.</title>
        <authorList>
            <person name="Xie M."/>
            <person name="Chung C.Y.L."/>
            <person name="Li M.-W."/>
            <person name="Wong F.-L."/>
            <person name="Chan T.-F."/>
            <person name="Lam H.-M."/>
        </authorList>
    </citation>
    <scope>NUCLEOTIDE SEQUENCE [LARGE SCALE GENOMIC DNA]</scope>
    <source>
        <strain evidence="2">cv. W05</strain>
        <tissue evidence="1">Hypocotyl of etiolated seedlings</tissue>
    </source>
</reference>
<evidence type="ECO:0000313" key="1">
    <source>
        <dbReference type="EMBL" id="RZB66192.1"/>
    </source>
</evidence>
<comment type="caution">
    <text evidence="1">The sequence shown here is derived from an EMBL/GenBank/DDBJ whole genome shotgun (WGS) entry which is preliminary data.</text>
</comment>
<accession>A0A445GY78</accession>
<dbReference type="PANTHER" id="PTHR31659">
    <property type="entry name" value="PROTEIN: UPF0503-LIKE PROTEIN, PUTATIVE (DUF740)-RELATED"/>
    <property type="match status" value="1"/>
</dbReference>
<keyword evidence="2" id="KW-1185">Reference proteome</keyword>
<dbReference type="EMBL" id="QZWG01000015">
    <property type="protein sequence ID" value="RZB66192.1"/>
    <property type="molecule type" value="Genomic_DNA"/>
</dbReference>
<proteinExistence type="predicted"/>
<dbReference type="InterPro" id="IPR008004">
    <property type="entry name" value="OCTOPUS-like"/>
</dbReference>
<name>A0A445GY78_GLYSO</name>
<dbReference type="PANTHER" id="PTHR31659:SF9">
    <property type="entry name" value="PROTEIN: UPF0503-LIKE PROTEIN, PUTATIVE (DUF740)-RELATED"/>
    <property type="match status" value="1"/>
</dbReference>
<evidence type="ECO:0000313" key="2">
    <source>
        <dbReference type="Proteomes" id="UP000289340"/>
    </source>
</evidence>